<comment type="similarity">
    <text evidence="2 9">Belongs to the Mediator complex subunit 19 family.</text>
</comment>
<dbReference type="GO" id="GO:0003712">
    <property type="term" value="F:transcription coregulator activity"/>
    <property type="evidence" value="ECO:0007669"/>
    <property type="project" value="InterPro"/>
</dbReference>
<feature type="compositionally biased region" description="Basic and acidic residues" evidence="10">
    <location>
        <begin position="62"/>
        <end position="72"/>
    </location>
</feature>
<accession>A0A6A6JJF9</accession>
<evidence type="ECO:0000256" key="6">
    <source>
        <dbReference type="ARBA" id="ARBA00023163"/>
    </source>
</evidence>
<comment type="subcellular location">
    <subcellularLocation>
        <location evidence="1 9">Nucleus</location>
    </subcellularLocation>
</comment>
<evidence type="ECO:0000256" key="8">
    <source>
        <dbReference type="ARBA" id="ARBA00032018"/>
    </source>
</evidence>
<feature type="compositionally biased region" description="Low complexity" evidence="10">
    <location>
        <begin position="10"/>
        <end position="21"/>
    </location>
</feature>
<evidence type="ECO:0000256" key="10">
    <source>
        <dbReference type="SAM" id="MobiDB-lite"/>
    </source>
</evidence>
<evidence type="ECO:0000256" key="4">
    <source>
        <dbReference type="ARBA" id="ARBA00023015"/>
    </source>
</evidence>
<dbReference type="Pfam" id="PF08633">
    <property type="entry name" value="Rox3"/>
    <property type="match status" value="1"/>
</dbReference>
<keyword evidence="7 9" id="KW-0539">Nucleus</keyword>
<evidence type="ECO:0000256" key="3">
    <source>
        <dbReference type="ARBA" id="ARBA00019615"/>
    </source>
</evidence>
<comment type="function">
    <text evidence="9">Component of the Mediator complex, a coactivator involved in the regulated transcription of nearly all RNA polymerase II-dependent genes. Mediator functions as a bridge to convey information from gene-specific regulatory proteins to the basal RNA polymerase II transcription machinery. Mediator is recruited to promoters by direct interactions with regulatory proteins and serves as a scaffold for the assembly of a functional preinitiation complex with RNA polymerase II and the general transcription factors.</text>
</comment>
<evidence type="ECO:0000256" key="1">
    <source>
        <dbReference type="ARBA" id="ARBA00004123"/>
    </source>
</evidence>
<sequence length="323" mass="34479">MTPPSSVHMSQQPSQSAASASNPPPFATPSSLSGAAASSNNEGDGDFVMADNAADDTGAPSVDRRTDHERDSWSSLPGQGAAAGGIPGSGLFKLAQTSHPMSRPNPAEDLFSLFGLSDTAKSVARTDPNTGEKINKLRKSYEGHIKALQIAGKAKAVKHEHLLTQYMAWPEEEYRNQRIMGNEFEKALDMGTQKLTGGFESLMNNAFAGMGPGALPPQEAQKWRTYLGTDEVLKTKPTAEGAQNRNMPTPSAAPTPVAAPPARAARPERPGAKRSYMDASFQGYSESFADDSSDKDDGQSMAKKRRLGFERTSHQVEVGGARR</sequence>
<keyword evidence="12" id="KW-1185">Reference proteome</keyword>
<reference evidence="11" key="1">
    <citation type="journal article" date="2020" name="Stud. Mycol.">
        <title>101 Dothideomycetes genomes: a test case for predicting lifestyles and emergence of pathogens.</title>
        <authorList>
            <person name="Haridas S."/>
            <person name="Albert R."/>
            <person name="Binder M."/>
            <person name="Bloem J."/>
            <person name="Labutti K."/>
            <person name="Salamov A."/>
            <person name="Andreopoulos B."/>
            <person name="Baker S."/>
            <person name="Barry K."/>
            <person name="Bills G."/>
            <person name="Bluhm B."/>
            <person name="Cannon C."/>
            <person name="Castanera R."/>
            <person name="Culley D."/>
            <person name="Daum C."/>
            <person name="Ezra D."/>
            <person name="Gonzalez J."/>
            <person name="Henrissat B."/>
            <person name="Kuo A."/>
            <person name="Liang C."/>
            <person name="Lipzen A."/>
            <person name="Lutzoni F."/>
            <person name="Magnuson J."/>
            <person name="Mondo S."/>
            <person name="Nolan M."/>
            <person name="Ohm R."/>
            <person name="Pangilinan J."/>
            <person name="Park H.-J."/>
            <person name="Ramirez L."/>
            <person name="Alfaro M."/>
            <person name="Sun H."/>
            <person name="Tritt A."/>
            <person name="Yoshinaga Y."/>
            <person name="Zwiers L.-H."/>
            <person name="Turgeon B."/>
            <person name="Goodwin S."/>
            <person name="Spatafora J."/>
            <person name="Crous P."/>
            <person name="Grigoriev I."/>
        </authorList>
    </citation>
    <scope>NUCLEOTIDE SEQUENCE</scope>
    <source>
        <strain evidence="11">CBS 379.55</strain>
    </source>
</reference>
<evidence type="ECO:0000256" key="9">
    <source>
        <dbReference type="RuleBase" id="RU364151"/>
    </source>
</evidence>
<dbReference type="OrthoDB" id="2160599at2759"/>
<comment type="subunit">
    <text evidence="9">Component of the Mediator complex.</text>
</comment>
<name>A0A6A6JJF9_WESOR</name>
<evidence type="ECO:0000256" key="5">
    <source>
        <dbReference type="ARBA" id="ARBA00023159"/>
    </source>
</evidence>
<keyword evidence="6 9" id="KW-0804">Transcription</keyword>
<feature type="region of interest" description="Disordered" evidence="10">
    <location>
        <begin position="1"/>
        <end position="105"/>
    </location>
</feature>
<dbReference type="Proteomes" id="UP000800097">
    <property type="component" value="Unassembled WGS sequence"/>
</dbReference>
<dbReference type="EMBL" id="ML986494">
    <property type="protein sequence ID" value="KAF2276273.1"/>
    <property type="molecule type" value="Genomic_DNA"/>
</dbReference>
<keyword evidence="4 9" id="KW-0805">Transcription regulation</keyword>
<keyword evidence="5 9" id="KW-0010">Activator</keyword>
<protein>
    <recommendedName>
        <fullName evidence="3 9">Mediator of RNA polymerase II transcription subunit 19</fullName>
    </recommendedName>
    <alternativeName>
        <fullName evidence="8 9">Mediator complex subunit 19</fullName>
    </alternativeName>
</protein>
<organism evidence="11 12">
    <name type="scientific">Westerdykella ornata</name>
    <dbReference type="NCBI Taxonomy" id="318751"/>
    <lineage>
        <taxon>Eukaryota</taxon>
        <taxon>Fungi</taxon>
        <taxon>Dikarya</taxon>
        <taxon>Ascomycota</taxon>
        <taxon>Pezizomycotina</taxon>
        <taxon>Dothideomycetes</taxon>
        <taxon>Pleosporomycetidae</taxon>
        <taxon>Pleosporales</taxon>
        <taxon>Sporormiaceae</taxon>
        <taxon>Westerdykella</taxon>
    </lineage>
</organism>
<feature type="region of interest" description="Disordered" evidence="10">
    <location>
        <begin position="235"/>
        <end position="323"/>
    </location>
</feature>
<dbReference type="GO" id="GO:0016592">
    <property type="term" value="C:mediator complex"/>
    <property type="evidence" value="ECO:0007669"/>
    <property type="project" value="InterPro"/>
</dbReference>
<dbReference type="GO" id="GO:0006357">
    <property type="term" value="P:regulation of transcription by RNA polymerase II"/>
    <property type="evidence" value="ECO:0007669"/>
    <property type="project" value="InterPro"/>
</dbReference>
<evidence type="ECO:0000313" key="12">
    <source>
        <dbReference type="Proteomes" id="UP000800097"/>
    </source>
</evidence>
<dbReference type="InterPro" id="IPR013942">
    <property type="entry name" value="Mediator_Med19_fun"/>
</dbReference>
<gene>
    <name evidence="9" type="primary">MED19</name>
    <name evidence="11" type="ORF">EI97DRAFT_433678</name>
</gene>
<dbReference type="AlphaFoldDB" id="A0A6A6JJF9"/>
<evidence type="ECO:0000313" key="11">
    <source>
        <dbReference type="EMBL" id="KAF2276273.1"/>
    </source>
</evidence>
<evidence type="ECO:0000256" key="7">
    <source>
        <dbReference type="ARBA" id="ARBA00023242"/>
    </source>
</evidence>
<proteinExistence type="inferred from homology"/>
<feature type="compositionally biased region" description="Low complexity" evidence="10">
    <location>
        <begin position="28"/>
        <end position="39"/>
    </location>
</feature>
<evidence type="ECO:0000256" key="2">
    <source>
        <dbReference type="ARBA" id="ARBA00009259"/>
    </source>
</evidence>